<dbReference type="Pfam" id="PF00132">
    <property type="entry name" value="Hexapep"/>
    <property type="match status" value="2"/>
</dbReference>
<protein>
    <recommendedName>
        <fullName evidence="3">Gamma carbonic anhydrase family protein</fullName>
    </recommendedName>
</protein>
<dbReference type="Proteomes" id="UP000000602">
    <property type="component" value="Chromosome"/>
</dbReference>
<evidence type="ECO:0008006" key="3">
    <source>
        <dbReference type="Google" id="ProtNLM"/>
    </source>
</evidence>
<dbReference type="EMBL" id="CR522870">
    <property type="protein sequence ID" value="CAG35747.1"/>
    <property type="molecule type" value="Genomic_DNA"/>
</dbReference>
<dbReference type="KEGG" id="dps:DP1018"/>
<dbReference type="AlphaFoldDB" id="Q6APH7"/>
<dbReference type="eggNOG" id="COG0663">
    <property type="taxonomic scope" value="Bacteria"/>
</dbReference>
<dbReference type="PANTHER" id="PTHR13061">
    <property type="entry name" value="DYNACTIN SUBUNIT P25"/>
    <property type="match status" value="1"/>
</dbReference>
<dbReference type="Gene3D" id="2.160.10.10">
    <property type="entry name" value="Hexapeptide repeat proteins"/>
    <property type="match status" value="1"/>
</dbReference>
<dbReference type="InterPro" id="IPR050484">
    <property type="entry name" value="Transf_Hexapept/Carb_Anhydrase"/>
</dbReference>
<name>Q6APH7_DESPS</name>
<sequence length="186" mass="20361">MSKSQRPRSIMLRPFLKVLPTVGKNVYVDSSSVVIGDVRLGDDVNIWPLVAIRGDVHTITIGARTNIQEGSVLHVSRKSKIKPNGFRIDIGTDVTIGHKAMLHGCQIGNRVLIGMGAIVLDGVIIEDDVLLAAGSLVTPGKRLESGFLYQGSPAQKARPLREDELDYLQESAQSYVTLKNDYLREI</sequence>
<reference evidence="2" key="1">
    <citation type="journal article" date="2004" name="Environ. Microbiol.">
        <title>The genome of Desulfotalea psychrophila, a sulfate-reducing bacterium from permanently cold Arctic sediments.</title>
        <authorList>
            <person name="Rabus R."/>
            <person name="Ruepp A."/>
            <person name="Frickey T."/>
            <person name="Rattei T."/>
            <person name="Fartmann B."/>
            <person name="Stark M."/>
            <person name="Bauer M."/>
            <person name="Zibat A."/>
            <person name="Lombardot T."/>
            <person name="Becker I."/>
            <person name="Amann J."/>
            <person name="Gellner K."/>
            <person name="Teeling H."/>
            <person name="Leuschner W.D."/>
            <person name="Gloeckner F.-O."/>
            <person name="Lupas A.N."/>
            <person name="Amann R."/>
            <person name="Klenk H.-P."/>
        </authorList>
    </citation>
    <scope>NUCLEOTIDE SEQUENCE [LARGE SCALE GENOMIC DNA]</scope>
    <source>
        <strain evidence="2">DSM 12343 / LSv54</strain>
    </source>
</reference>
<gene>
    <name evidence="1" type="ordered locus">DP1018</name>
</gene>
<dbReference type="PANTHER" id="PTHR13061:SF56">
    <property type="entry name" value="PROTEIN YRDA"/>
    <property type="match status" value="1"/>
</dbReference>
<organism evidence="1 2">
    <name type="scientific">Desulfotalea psychrophila (strain LSv54 / DSM 12343)</name>
    <dbReference type="NCBI Taxonomy" id="177439"/>
    <lineage>
        <taxon>Bacteria</taxon>
        <taxon>Pseudomonadati</taxon>
        <taxon>Thermodesulfobacteriota</taxon>
        <taxon>Desulfobulbia</taxon>
        <taxon>Desulfobulbales</taxon>
        <taxon>Desulfocapsaceae</taxon>
        <taxon>Desulfotalea</taxon>
    </lineage>
</organism>
<dbReference type="HOGENOM" id="CLU_064827_7_0_7"/>
<evidence type="ECO:0000313" key="2">
    <source>
        <dbReference type="Proteomes" id="UP000000602"/>
    </source>
</evidence>
<keyword evidence="2" id="KW-1185">Reference proteome</keyword>
<dbReference type="STRING" id="177439.DP1018"/>
<proteinExistence type="predicted"/>
<dbReference type="SUPFAM" id="SSF51161">
    <property type="entry name" value="Trimeric LpxA-like enzymes"/>
    <property type="match status" value="1"/>
</dbReference>
<dbReference type="InterPro" id="IPR011004">
    <property type="entry name" value="Trimer_LpxA-like_sf"/>
</dbReference>
<dbReference type="InterPro" id="IPR001451">
    <property type="entry name" value="Hexapep"/>
</dbReference>
<dbReference type="InterPro" id="IPR047324">
    <property type="entry name" value="LbH_gamma_CA-like"/>
</dbReference>
<accession>Q6APH7</accession>
<dbReference type="CDD" id="cd04645">
    <property type="entry name" value="LbH_gamma_CA_like"/>
    <property type="match status" value="1"/>
</dbReference>
<evidence type="ECO:0000313" key="1">
    <source>
        <dbReference type="EMBL" id="CAG35747.1"/>
    </source>
</evidence>